<reference evidence="3" key="1">
    <citation type="submission" date="2022-07" db="EMBL/GenBank/DDBJ databases">
        <title>Genome Sequence of Physisporinus lineatus.</title>
        <authorList>
            <person name="Buettner E."/>
        </authorList>
    </citation>
    <scope>NUCLEOTIDE SEQUENCE</scope>
    <source>
        <strain evidence="3">VT162</strain>
    </source>
</reference>
<evidence type="ECO:0000313" key="3">
    <source>
        <dbReference type="EMBL" id="KAJ3485775.1"/>
    </source>
</evidence>
<feature type="compositionally biased region" description="Basic residues" evidence="1">
    <location>
        <begin position="1"/>
        <end position="14"/>
    </location>
</feature>
<dbReference type="Pfam" id="PF12937">
    <property type="entry name" value="F-box-like"/>
    <property type="match status" value="1"/>
</dbReference>
<sequence>MHRRLKLPANRQRRREPNARHPEQRSSLPTPAINPPADNPVSTTPFTFRCDLPSRSTVCLPPELLIMVASHLDASGLLKFSRMCRDWREFARPFVFHSLVIRSVAREMELSNFFVAHPDQAKCVRSLKYFGPQYQKHVPKEPEAWKSWFEDRPKLYGLLPNLVALSVQCFQGLTNVSHASFLQELGRGFSSVKKLAVGSCSGHPRAFTAFISSFGNLQALSLTMIEALRGSTMDQAQEQAAGAPCDLSRLTTLDIEYTIGLEHVFSHFKPLQSLRNLRLCWLFRTAPLPVDGPTQGYVDILSQDNLRIDSLTLCFTIPPLRLLESKGAVTQTTASLSRAFELPSLRAMHTLAFGAVPVCSVSTMLKRLATGKNNLRRVRIVLADNDKRVFGAGEDGCQDKETEGHFDSIDQVLSRREFLDRGLQVEVINCFYDREEGDGSELGMREAPVNLSEFMFPSLFRAKALVFPEILKGQCMKSR</sequence>
<dbReference type="SUPFAM" id="SSF81383">
    <property type="entry name" value="F-box domain"/>
    <property type="match status" value="1"/>
</dbReference>
<name>A0AAD5V405_9APHY</name>
<evidence type="ECO:0000313" key="4">
    <source>
        <dbReference type="Proteomes" id="UP001212997"/>
    </source>
</evidence>
<keyword evidence="4" id="KW-1185">Reference proteome</keyword>
<comment type="caution">
    <text evidence="3">The sequence shown here is derived from an EMBL/GenBank/DDBJ whole genome shotgun (WGS) entry which is preliminary data.</text>
</comment>
<dbReference type="PROSITE" id="PS50181">
    <property type="entry name" value="FBOX"/>
    <property type="match status" value="1"/>
</dbReference>
<evidence type="ECO:0000259" key="2">
    <source>
        <dbReference type="PROSITE" id="PS50181"/>
    </source>
</evidence>
<dbReference type="Gene3D" id="1.20.1280.50">
    <property type="match status" value="1"/>
</dbReference>
<dbReference type="InterPro" id="IPR032675">
    <property type="entry name" value="LRR_dom_sf"/>
</dbReference>
<dbReference type="Gene3D" id="3.80.10.10">
    <property type="entry name" value="Ribonuclease Inhibitor"/>
    <property type="match status" value="1"/>
</dbReference>
<gene>
    <name evidence="3" type="ORF">NLI96_g4709</name>
</gene>
<dbReference type="Proteomes" id="UP001212997">
    <property type="component" value="Unassembled WGS sequence"/>
</dbReference>
<accession>A0AAD5V405</accession>
<dbReference type="CDD" id="cd09917">
    <property type="entry name" value="F-box_SF"/>
    <property type="match status" value="1"/>
</dbReference>
<dbReference type="EMBL" id="JANAWD010000142">
    <property type="protein sequence ID" value="KAJ3485775.1"/>
    <property type="molecule type" value="Genomic_DNA"/>
</dbReference>
<dbReference type="InterPro" id="IPR036047">
    <property type="entry name" value="F-box-like_dom_sf"/>
</dbReference>
<feature type="domain" description="F-box" evidence="2">
    <location>
        <begin position="54"/>
        <end position="104"/>
    </location>
</feature>
<dbReference type="InterPro" id="IPR001810">
    <property type="entry name" value="F-box_dom"/>
</dbReference>
<feature type="region of interest" description="Disordered" evidence="1">
    <location>
        <begin position="1"/>
        <end position="39"/>
    </location>
</feature>
<feature type="compositionally biased region" description="Basic and acidic residues" evidence="1">
    <location>
        <begin position="15"/>
        <end position="24"/>
    </location>
</feature>
<evidence type="ECO:0000256" key="1">
    <source>
        <dbReference type="SAM" id="MobiDB-lite"/>
    </source>
</evidence>
<dbReference type="AlphaFoldDB" id="A0AAD5V405"/>
<dbReference type="SUPFAM" id="SSF52047">
    <property type="entry name" value="RNI-like"/>
    <property type="match status" value="1"/>
</dbReference>
<protein>
    <recommendedName>
        <fullName evidence="2">F-box domain-containing protein</fullName>
    </recommendedName>
</protein>
<organism evidence="3 4">
    <name type="scientific">Meripilus lineatus</name>
    <dbReference type="NCBI Taxonomy" id="2056292"/>
    <lineage>
        <taxon>Eukaryota</taxon>
        <taxon>Fungi</taxon>
        <taxon>Dikarya</taxon>
        <taxon>Basidiomycota</taxon>
        <taxon>Agaricomycotina</taxon>
        <taxon>Agaricomycetes</taxon>
        <taxon>Polyporales</taxon>
        <taxon>Meripilaceae</taxon>
        <taxon>Meripilus</taxon>
    </lineage>
</organism>
<proteinExistence type="predicted"/>